<accession>A0A4Q1JTE1</accession>
<dbReference type="InterPro" id="IPR022791">
    <property type="entry name" value="L-PG_synthase/AglD"/>
</dbReference>
<name>A0A4Q1JTE1_9GAMM</name>
<comment type="subcellular location">
    <subcellularLocation>
        <location evidence="1">Cell membrane</location>
        <topology evidence="1">Multi-pass membrane protein</topology>
    </subcellularLocation>
</comment>
<gene>
    <name evidence="7" type="ORF">EPA99_14830</name>
</gene>
<feature type="transmembrane region" description="Helical" evidence="6">
    <location>
        <begin position="83"/>
        <end position="105"/>
    </location>
</feature>
<evidence type="ECO:0000256" key="1">
    <source>
        <dbReference type="ARBA" id="ARBA00004651"/>
    </source>
</evidence>
<keyword evidence="3 6" id="KW-0812">Transmembrane</keyword>
<dbReference type="EMBL" id="SAWZ01000008">
    <property type="protein sequence ID" value="RXR02750.1"/>
    <property type="molecule type" value="Genomic_DNA"/>
</dbReference>
<reference evidence="7 8" key="1">
    <citation type="submission" date="2019-01" db="EMBL/GenBank/DDBJ databases">
        <title>Pseudoxanthomonas composti sp. nov., isolated from compost.</title>
        <authorList>
            <person name="Yang G."/>
        </authorList>
    </citation>
    <scope>NUCLEOTIDE SEQUENCE [LARGE SCALE GENOMIC DNA]</scope>
    <source>
        <strain evidence="7 8">GSS15</strain>
    </source>
</reference>
<proteinExistence type="predicted"/>
<evidence type="ECO:0000256" key="6">
    <source>
        <dbReference type="SAM" id="Phobius"/>
    </source>
</evidence>
<evidence type="ECO:0000313" key="8">
    <source>
        <dbReference type="Proteomes" id="UP000289784"/>
    </source>
</evidence>
<evidence type="ECO:0000256" key="3">
    <source>
        <dbReference type="ARBA" id="ARBA00022692"/>
    </source>
</evidence>
<evidence type="ECO:0000256" key="5">
    <source>
        <dbReference type="ARBA" id="ARBA00023136"/>
    </source>
</evidence>
<evidence type="ECO:0000256" key="4">
    <source>
        <dbReference type="ARBA" id="ARBA00022989"/>
    </source>
</evidence>
<dbReference type="AlphaFoldDB" id="A0A4Q1JTE1"/>
<evidence type="ECO:0000313" key="7">
    <source>
        <dbReference type="EMBL" id="RXR02750.1"/>
    </source>
</evidence>
<keyword evidence="2" id="KW-1003">Cell membrane</keyword>
<evidence type="ECO:0000256" key="2">
    <source>
        <dbReference type="ARBA" id="ARBA00022475"/>
    </source>
</evidence>
<keyword evidence="5 6" id="KW-0472">Membrane</keyword>
<feature type="transmembrane region" description="Helical" evidence="6">
    <location>
        <begin position="153"/>
        <end position="173"/>
    </location>
</feature>
<organism evidence="7 8">
    <name type="scientific">Pseudoxanthomonas composti</name>
    <dbReference type="NCBI Taxonomy" id="2137479"/>
    <lineage>
        <taxon>Bacteria</taxon>
        <taxon>Pseudomonadati</taxon>
        <taxon>Pseudomonadota</taxon>
        <taxon>Gammaproteobacteria</taxon>
        <taxon>Lysobacterales</taxon>
        <taxon>Lysobacteraceae</taxon>
        <taxon>Pseudoxanthomonas</taxon>
    </lineage>
</organism>
<dbReference type="RefSeq" id="WP_129472017.1">
    <property type="nucleotide sequence ID" value="NZ_SAWZ01000008.1"/>
</dbReference>
<dbReference type="NCBIfam" id="TIGR00374">
    <property type="entry name" value="flippase-like domain"/>
    <property type="match status" value="1"/>
</dbReference>
<feature type="transmembrane region" description="Helical" evidence="6">
    <location>
        <begin position="215"/>
        <end position="236"/>
    </location>
</feature>
<feature type="transmembrane region" description="Helical" evidence="6">
    <location>
        <begin position="125"/>
        <end position="146"/>
    </location>
</feature>
<feature type="transmembrane region" description="Helical" evidence="6">
    <location>
        <begin position="290"/>
        <end position="314"/>
    </location>
</feature>
<dbReference type="GO" id="GO:0005886">
    <property type="term" value="C:plasma membrane"/>
    <property type="evidence" value="ECO:0007669"/>
    <property type="project" value="UniProtKB-SubCell"/>
</dbReference>
<dbReference type="PROSITE" id="PS51257">
    <property type="entry name" value="PROKAR_LIPOPROTEIN"/>
    <property type="match status" value="1"/>
</dbReference>
<feature type="transmembrane region" description="Helical" evidence="6">
    <location>
        <begin position="52"/>
        <end position="71"/>
    </location>
</feature>
<dbReference type="PANTHER" id="PTHR39087:SF2">
    <property type="entry name" value="UPF0104 MEMBRANE PROTEIN MJ1595"/>
    <property type="match status" value="1"/>
</dbReference>
<dbReference type="Pfam" id="PF03706">
    <property type="entry name" value="LPG_synthase_TM"/>
    <property type="match status" value="1"/>
</dbReference>
<keyword evidence="8" id="KW-1185">Reference proteome</keyword>
<dbReference type="Proteomes" id="UP000289784">
    <property type="component" value="Unassembled WGS sequence"/>
</dbReference>
<dbReference type="PANTHER" id="PTHR39087">
    <property type="entry name" value="UPF0104 MEMBRANE PROTEIN MJ1595"/>
    <property type="match status" value="1"/>
</dbReference>
<dbReference type="OrthoDB" id="9799911at2"/>
<comment type="caution">
    <text evidence="7">The sequence shown here is derived from an EMBL/GenBank/DDBJ whole genome shotgun (WGS) entry which is preliminary data.</text>
</comment>
<feature type="transmembrane region" description="Helical" evidence="6">
    <location>
        <begin position="248"/>
        <end position="270"/>
    </location>
</feature>
<sequence length="323" mass="35229">MNERLDGRTTRRGQRAHWQAATVAVVCACYIAALWWIDRENGTFRRLLDQGGVLVLMLPLVLASYVVRYGRWRWLLRGRGHRLPWWPGFLAYLAGFALTATPGKAGELLRIRYFERMGVPASRTMAVFVFERACDLLVILLLSLLAARVFPTLGLLCVVVLAFVGVLFGFAAWPGSGRCFGWSAARLPEGPLRKMLSFIRNAVEDLARCLTWRSLALSMLTGALAWGLTALTFFGISSALGIQGPLTALLGIYPLAMLMGALSFVPGGVGTTELAIVLMLGRLGVATPEALAAAIGTRLVTLWFAITVGALSALNLERHLIRT</sequence>
<feature type="transmembrane region" description="Helical" evidence="6">
    <location>
        <begin position="20"/>
        <end position="37"/>
    </location>
</feature>
<protein>
    <submittedName>
        <fullName evidence="7">Flippase-like domain-containing protein</fullName>
    </submittedName>
</protein>
<keyword evidence="4 6" id="KW-1133">Transmembrane helix</keyword>